<sequence>MSEKINKRSHNFSSKEENILLTLVKDKYARQIECKKTDTNANKCKTEAWLKLAKEFNSYSGEPYRDAQVLRNKFLNMKKRSKKNFSEQKKYMYGTGGGPAKKFDDTSMDNDMEQILGSQMTGFESEFDNDKENIEIEPENVLLIVEDDGNDDDHGSFVEKVKKKDTGILEDITDAHRDGTNLDRDKQEMKIKHMEEKHKVSLQQEQECHEQKNQNESRGTCHEVTNFAFATR</sequence>
<name>A0AAV8WY96_9CUCU</name>
<evidence type="ECO:0000259" key="6">
    <source>
        <dbReference type="Pfam" id="PF13873"/>
    </source>
</evidence>
<comment type="subunit">
    <text evidence="1">Self-associates forming complexes of several hundred monomers.</text>
</comment>
<accession>A0AAV8WY96</accession>
<dbReference type="AlphaFoldDB" id="A0AAV8WY96"/>
<evidence type="ECO:0000256" key="4">
    <source>
        <dbReference type="ARBA" id="ARBA00023163"/>
    </source>
</evidence>
<dbReference type="PANTHER" id="PTHR21411">
    <property type="entry name" value="APONTIC"/>
    <property type="match status" value="1"/>
</dbReference>
<keyword evidence="8" id="KW-1185">Reference proteome</keyword>
<feature type="domain" description="Myb/SANT-like DNA-binding" evidence="6">
    <location>
        <begin position="8"/>
        <end position="85"/>
    </location>
</feature>
<evidence type="ECO:0000313" key="7">
    <source>
        <dbReference type="EMBL" id="KAJ8931585.1"/>
    </source>
</evidence>
<keyword evidence="4" id="KW-0804">Transcription</keyword>
<evidence type="ECO:0000256" key="1">
    <source>
        <dbReference type="ARBA" id="ARBA00011764"/>
    </source>
</evidence>
<organism evidence="7 8">
    <name type="scientific">Rhamnusium bicolor</name>
    <dbReference type="NCBI Taxonomy" id="1586634"/>
    <lineage>
        <taxon>Eukaryota</taxon>
        <taxon>Metazoa</taxon>
        <taxon>Ecdysozoa</taxon>
        <taxon>Arthropoda</taxon>
        <taxon>Hexapoda</taxon>
        <taxon>Insecta</taxon>
        <taxon>Pterygota</taxon>
        <taxon>Neoptera</taxon>
        <taxon>Endopterygota</taxon>
        <taxon>Coleoptera</taxon>
        <taxon>Polyphaga</taxon>
        <taxon>Cucujiformia</taxon>
        <taxon>Chrysomeloidea</taxon>
        <taxon>Cerambycidae</taxon>
        <taxon>Lepturinae</taxon>
        <taxon>Rhagiini</taxon>
        <taxon>Rhamnusium</taxon>
    </lineage>
</organism>
<dbReference type="EMBL" id="JANEYF010004286">
    <property type="protein sequence ID" value="KAJ8931585.1"/>
    <property type="molecule type" value="Genomic_DNA"/>
</dbReference>
<reference evidence="7" key="1">
    <citation type="journal article" date="2023" name="Insect Mol. Biol.">
        <title>Genome sequencing provides insights into the evolution of gene families encoding plant cell wall-degrading enzymes in longhorned beetles.</title>
        <authorList>
            <person name="Shin N.R."/>
            <person name="Okamura Y."/>
            <person name="Kirsch R."/>
            <person name="Pauchet Y."/>
        </authorList>
    </citation>
    <scope>NUCLEOTIDE SEQUENCE</scope>
    <source>
        <strain evidence="7">RBIC_L_NR</strain>
    </source>
</reference>
<comment type="caution">
    <text evidence="7">The sequence shown here is derived from an EMBL/GenBank/DDBJ whole genome shotgun (WGS) entry which is preliminary data.</text>
</comment>
<dbReference type="Pfam" id="PF13873">
    <property type="entry name" value="Myb_DNA-bind_5"/>
    <property type="match status" value="1"/>
</dbReference>
<dbReference type="InterPro" id="IPR028002">
    <property type="entry name" value="Myb_DNA-bind_5"/>
</dbReference>
<evidence type="ECO:0000256" key="3">
    <source>
        <dbReference type="ARBA" id="ARBA00023015"/>
    </source>
</evidence>
<gene>
    <name evidence="7" type="ORF">NQ314_015481</name>
</gene>
<proteinExistence type="predicted"/>
<keyword evidence="3" id="KW-0805">Transcription regulation</keyword>
<evidence type="ECO:0000313" key="8">
    <source>
        <dbReference type="Proteomes" id="UP001162156"/>
    </source>
</evidence>
<dbReference type="Proteomes" id="UP001162156">
    <property type="component" value="Unassembled WGS sequence"/>
</dbReference>
<protein>
    <recommendedName>
        <fullName evidence="2">Regulatory protein zeste</fullName>
    </recommendedName>
</protein>
<evidence type="ECO:0000256" key="5">
    <source>
        <dbReference type="ARBA" id="ARBA00025466"/>
    </source>
</evidence>
<dbReference type="PANTHER" id="PTHR21411:SF0">
    <property type="entry name" value="REGULATORY PROTEIN ZESTE"/>
    <property type="match status" value="1"/>
</dbReference>
<evidence type="ECO:0000256" key="2">
    <source>
        <dbReference type="ARBA" id="ARBA00016807"/>
    </source>
</evidence>
<comment type="function">
    <text evidence="5">Involved in transvection phenomena (= synapsis-dependent gene expression), where the synaptic pairing of chromosomes carrying genes with which zeste interacts influences the expression of these genes. Zeste binds to DNA and stimulates transcription from a nearby promoter.</text>
</comment>